<dbReference type="PROSITE" id="PS00233">
    <property type="entry name" value="CHIT_BIND_RR_1"/>
    <property type="match status" value="1"/>
</dbReference>
<keyword evidence="1 2" id="KW-0193">Cuticle</keyword>
<dbReference type="Pfam" id="PF00379">
    <property type="entry name" value="Chitin_bind_4"/>
    <property type="match status" value="1"/>
</dbReference>
<sequence>MTDTDFSKCVKGVVLLRKRIAVISCVVAVVYGQHGYGGHGGAQSYASLVLGGGGHYAAAPIALHSAPLALHSAPLTASYGHADHQDYYAHPKYEFNYGVSDAHTHDIHSQHEVRDGDAVHGEYSLHEADGTVRTVKYTADDKNGFNAVVERSGHAVHPETHAKVALVGHHGGHHHY</sequence>
<dbReference type="InParanoid" id="A0A5N4AL92"/>
<evidence type="ECO:0008006" key="5">
    <source>
        <dbReference type="Google" id="ProtNLM"/>
    </source>
</evidence>
<accession>A0A5N4AL92</accession>
<dbReference type="AlphaFoldDB" id="A0A5N4AL92"/>
<dbReference type="PRINTS" id="PR00947">
    <property type="entry name" value="CUTICLE"/>
</dbReference>
<dbReference type="GO" id="GO:0031012">
    <property type="term" value="C:extracellular matrix"/>
    <property type="evidence" value="ECO:0007669"/>
    <property type="project" value="TreeGrafter"/>
</dbReference>
<evidence type="ECO:0000256" key="2">
    <source>
        <dbReference type="PROSITE-ProRule" id="PRU00497"/>
    </source>
</evidence>
<dbReference type="Proteomes" id="UP000327044">
    <property type="component" value="Unassembled WGS sequence"/>
</dbReference>
<dbReference type="InterPro" id="IPR000618">
    <property type="entry name" value="Insect_cuticle"/>
</dbReference>
<dbReference type="PANTHER" id="PTHR12236">
    <property type="entry name" value="STRUCTURAL CONTITUENT OF CUTICLE"/>
    <property type="match status" value="1"/>
</dbReference>
<name>A0A5N4AL92_PHOPY</name>
<dbReference type="GO" id="GO:0042302">
    <property type="term" value="F:structural constituent of cuticle"/>
    <property type="evidence" value="ECO:0007669"/>
    <property type="project" value="UniProtKB-UniRule"/>
</dbReference>
<dbReference type="PROSITE" id="PS51155">
    <property type="entry name" value="CHIT_BIND_RR_2"/>
    <property type="match status" value="1"/>
</dbReference>
<organism evidence="3 4">
    <name type="scientific">Photinus pyralis</name>
    <name type="common">Common eastern firefly</name>
    <name type="synonym">Lampyris pyralis</name>
    <dbReference type="NCBI Taxonomy" id="7054"/>
    <lineage>
        <taxon>Eukaryota</taxon>
        <taxon>Metazoa</taxon>
        <taxon>Ecdysozoa</taxon>
        <taxon>Arthropoda</taxon>
        <taxon>Hexapoda</taxon>
        <taxon>Insecta</taxon>
        <taxon>Pterygota</taxon>
        <taxon>Neoptera</taxon>
        <taxon>Endopterygota</taxon>
        <taxon>Coleoptera</taxon>
        <taxon>Polyphaga</taxon>
        <taxon>Elateriformia</taxon>
        <taxon>Elateroidea</taxon>
        <taxon>Lampyridae</taxon>
        <taxon>Lampyrinae</taxon>
        <taxon>Photinus</taxon>
    </lineage>
</organism>
<dbReference type="EMBL" id="VVIM01000006">
    <property type="protein sequence ID" value="KAB0798089.1"/>
    <property type="molecule type" value="Genomic_DNA"/>
</dbReference>
<dbReference type="GO" id="GO:0005615">
    <property type="term" value="C:extracellular space"/>
    <property type="evidence" value="ECO:0007669"/>
    <property type="project" value="TreeGrafter"/>
</dbReference>
<gene>
    <name evidence="3" type="ORF">PPYR_09082</name>
</gene>
<dbReference type="InterPro" id="IPR031311">
    <property type="entry name" value="CHIT_BIND_RR_consensus"/>
</dbReference>
<dbReference type="InterPro" id="IPR051217">
    <property type="entry name" value="Insect_Cuticle_Struc_Prot"/>
</dbReference>
<evidence type="ECO:0000313" key="4">
    <source>
        <dbReference type="Proteomes" id="UP000327044"/>
    </source>
</evidence>
<keyword evidence="4" id="KW-1185">Reference proteome</keyword>
<evidence type="ECO:0000256" key="1">
    <source>
        <dbReference type="ARBA" id="ARBA00022460"/>
    </source>
</evidence>
<dbReference type="FunCoup" id="A0A5N4AL92">
    <property type="interactions" value="44"/>
</dbReference>
<comment type="caution">
    <text evidence="3">The sequence shown here is derived from an EMBL/GenBank/DDBJ whole genome shotgun (WGS) entry which is preliminary data.</text>
</comment>
<reference evidence="3 4" key="1">
    <citation type="journal article" date="2018" name="Elife">
        <title>Firefly genomes illuminate parallel origins of bioluminescence in beetles.</title>
        <authorList>
            <person name="Fallon T.R."/>
            <person name="Lower S.E."/>
            <person name="Chang C.H."/>
            <person name="Bessho-Uehara M."/>
            <person name="Martin G.J."/>
            <person name="Bewick A.J."/>
            <person name="Behringer M."/>
            <person name="Debat H.J."/>
            <person name="Wong I."/>
            <person name="Day J.C."/>
            <person name="Suvorov A."/>
            <person name="Silva C.J."/>
            <person name="Stanger-Hall K.F."/>
            <person name="Hall D.W."/>
            <person name="Schmitz R.J."/>
            <person name="Nelson D.R."/>
            <person name="Lewis S.M."/>
            <person name="Shigenobu S."/>
            <person name="Bybee S.M."/>
            <person name="Larracuente A.M."/>
            <person name="Oba Y."/>
            <person name="Weng J.K."/>
        </authorList>
    </citation>
    <scope>NUCLEOTIDE SEQUENCE [LARGE SCALE GENOMIC DNA]</scope>
    <source>
        <strain evidence="3">1611_PpyrPB1</strain>
        <tissue evidence="3">Whole body</tissue>
    </source>
</reference>
<proteinExistence type="predicted"/>
<dbReference type="PANTHER" id="PTHR12236:SF75">
    <property type="entry name" value="CUTICULAR PROTEIN 62BB, ISOFORM A"/>
    <property type="match status" value="1"/>
</dbReference>
<protein>
    <recommendedName>
        <fullName evidence="5">Cuticle protein 19</fullName>
    </recommendedName>
</protein>
<evidence type="ECO:0000313" key="3">
    <source>
        <dbReference type="EMBL" id="KAB0798089.1"/>
    </source>
</evidence>